<feature type="region of interest" description="Disordered" evidence="1">
    <location>
        <begin position="30"/>
        <end position="56"/>
    </location>
</feature>
<protein>
    <submittedName>
        <fullName evidence="2">Uncharacterized protein</fullName>
    </submittedName>
</protein>
<organism evidence="2 3">
    <name type="scientific">Actinocorallia longicatena</name>
    <dbReference type="NCBI Taxonomy" id="111803"/>
    <lineage>
        <taxon>Bacteria</taxon>
        <taxon>Bacillati</taxon>
        <taxon>Actinomycetota</taxon>
        <taxon>Actinomycetes</taxon>
        <taxon>Streptosporangiales</taxon>
        <taxon>Thermomonosporaceae</taxon>
        <taxon>Actinocorallia</taxon>
    </lineage>
</organism>
<name>A0ABP6PXT8_9ACTN</name>
<evidence type="ECO:0000256" key="1">
    <source>
        <dbReference type="SAM" id="MobiDB-lite"/>
    </source>
</evidence>
<accession>A0ABP6PXT8</accession>
<sequence length="56" mass="6269">MARPGRWALRGGPAAVRRGRWSVRSVWNPDHTGEMRTLAPAEPIEDDQDGLVSTER</sequence>
<evidence type="ECO:0000313" key="3">
    <source>
        <dbReference type="Proteomes" id="UP001501237"/>
    </source>
</evidence>
<proteinExistence type="predicted"/>
<comment type="caution">
    <text evidence="2">The sequence shown here is derived from an EMBL/GenBank/DDBJ whole genome shotgun (WGS) entry which is preliminary data.</text>
</comment>
<reference evidence="3" key="1">
    <citation type="journal article" date="2019" name="Int. J. Syst. Evol. Microbiol.">
        <title>The Global Catalogue of Microorganisms (GCM) 10K type strain sequencing project: providing services to taxonomists for standard genome sequencing and annotation.</title>
        <authorList>
            <consortium name="The Broad Institute Genomics Platform"/>
            <consortium name="The Broad Institute Genome Sequencing Center for Infectious Disease"/>
            <person name="Wu L."/>
            <person name="Ma J."/>
        </authorList>
    </citation>
    <scope>NUCLEOTIDE SEQUENCE [LARGE SCALE GENOMIC DNA]</scope>
    <source>
        <strain evidence="3">JCM 9377</strain>
    </source>
</reference>
<dbReference type="RefSeq" id="WP_344821687.1">
    <property type="nucleotide sequence ID" value="NZ_BAAAUV010000001.1"/>
</dbReference>
<keyword evidence="3" id="KW-1185">Reference proteome</keyword>
<dbReference type="EMBL" id="BAAAUV010000001">
    <property type="protein sequence ID" value="GAA3195272.1"/>
    <property type="molecule type" value="Genomic_DNA"/>
</dbReference>
<dbReference type="Proteomes" id="UP001501237">
    <property type="component" value="Unassembled WGS sequence"/>
</dbReference>
<evidence type="ECO:0000313" key="2">
    <source>
        <dbReference type="EMBL" id="GAA3195272.1"/>
    </source>
</evidence>
<gene>
    <name evidence="2" type="ORF">GCM10010468_05430</name>
</gene>